<comment type="caution">
    <text evidence="2">The sequence shown here is derived from an EMBL/GenBank/DDBJ whole genome shotgun (WGS) entry which is preliminary data.</text>
</comment>
<dbReference type="RefSeq" id="WP_304560846.1">
    <property type="nucleotide sequence ID" value="NZ_JAUQSZ010000005.1"/>
</dbReference>
<keyword evidence="2" id="KW-0378">Hydrolase</keyword>
<protein>
    <submittedName>
        <fullName evidence="2">Dienelactone hydrolase family protein</fullName>
        <ecNumber evidence="2">3.1.-.-</ecNumber>
    </submittedName>
</protein>
<dbReference type="Gene3D" id="3.40.50.1820">
    <property type="entry name" value="alpha/beta hydrolase"/>
    <property type="match status" value="1"/>
</dbReference>
<proteinExistence type="predicted"/>
<dbReference type="InterPro" id="IPR029058">
    <property type="entry name" value="AB_hydrolase_fold"/>
</dbReference>
<name>A0ABT9A104_9SPHN</name>
<accession>A0ABT9A104</accession>
<dbReference type="InterPro" id="IPR051049">
    <property type="entry name" value="Dienelactone_hydrolase-like"/>
</dbReference>
<evidence type="ECO:0000313" key="3">
    <source>
        <dbReference type="Proteomes" id="UP001176468"/>
    </source>
</evidence>
<dbReference type="EMBL" id="JAUQSZ010000005">
    <property type="protein sequence ID" value="MDO7842377.1"/>
    <property type="molecule type" value="Genomic_DNA"/>
</dbReference>
<keyword evidence="3" id="KW-1185">Reference proteome</keyword>
<dbReference type="SUPFAM" id="SSF53474">
    <property type="entry name" value="alpha/beta-Hydrolases"/>
    <property type="match status" value="1"/>
</dbReference>
<organism evidence="2 3">
    <name type="scientific">Sphingomonas immobilis</name>
    <dbReference type="NCBI Taxonomy" id="3063997"/>
    <lineage>
        <taxon>Bacteria</taxon>
        <taxon>Pseudomonadati</taxon>
        <taxon>Pseudomonadota</taxon>
        <taxon>Alphaproteobacteria</taxon>
        <taxon>Sphingomonadales</taxon>
        <taxon>Sphingomonadaceae</taxon>
        <taxon>Sphingomonas</taxon>
    </lineage>
</organism>
<dbReference type="Pfam" id="PF01738">
    <property type="entry name" value="DLH"/>
    <property type="match status" value="1"/>
</dbReference>
<dbReference type="EC" id="3.1.-.-" evidence="2"/>
<dbReference type="PANTHER" id="PTHR46623">
    <property type="entry name" value="CARBOXYMETHYLENEBUTENOLIDASE-RELATED"/>
    <property type="match status" value="1"/>
</dbReference>
<dbReference type="Proteomes" id="UP001176468">
    <property type="component" value="Unassembled WGS sequence"/>
</dbReference>
<evidence type="ECO:0000313" key="2">
    <source>
        <dbReference type="EMBL" id="MDO7842377.1"/>
    </source>
</evidence>
<feature type="domain" description="Dienelactone hydrolase" evidence="1">
    <location>
        <begin position="17"/>
        <end position="244"/>
    </location>
</feature>
<sequence>MPQEQVTIKTADGDCNTYVLTPSEGAGPWPAVIVYMDALAIRPAMIDMARRLADAGYVALLPDLFYRYGPHETLDPKAVFAQGFGNSIVPTLMASTDNHKAAEDTRALLAYLDTRSDVAGEKVGTVGFCMGGGMALTAAGFFPERVAAAASYHGGNIATDKPTSPHLLAPKMKAEVYVAGADKDDSYPPEQAERMEKALTDAGVKHVAEIYEGAAHGWMKTDFPIYNKDAAERGWREMLALFDRNLH</sequence>
<evidence type="ECO:0000259" key="1">
    <source>
        <dbReference type="Pfam" id="PF01738"/>
    </source>
</evidence>
<dbReference type="InterPro" id="IPR002925">
    <property type="entry name" value="Dienelactn_hydro"/>
</dbReference>
<dbReference type="GO" id="GO:0016787">
    <property type="term" value="F:hydrolase activity"/>
    <property type="evidence" value="ECO:0007669"/>
    <property type="project" value="UniProtKB-KW"/>
</dbReference>
<gene>
    <name evidence="2" type="ORF">Q5H94_08560</name>
</gene>
<dbReference type="PANTHER" id="PTHR46623:SF10">
    <property type="entry name" value="CARBOXYMETHYLENEBUTENOLIDASE HOMOLOG"/>
    <property type="match status" value="1"/>
</dbReference>
<reference evidence="2" key="1">
    <citation type="submission" date="2023-07" db="EMBL/GenBank/DDBJ databases">
        <authorList>
            <person name="Kim M.K."/>
        </authorList>
    </citation>
    <scope>NUCLEOTIDE SEQUENCE</scope>
    <source>
        <strain evidence="2">CA1-15</strain>
    </source>
</reference>